<dbReference type="EMBL" id="AP019515">
    <property type="protein sequence ID" value="BBI65802.1"/>
    <property type="molecule type" value="Genomic_DNA"/>
</dbReference>
<evidence type="ECO:0000313" key="3">
    <source>
        <dbReference type="Proteomes" id="UP000320231"/>
    </source>
</evidence>
<name>A0A455UHQ2_9GAMM</name>
<proteinExistence type="predicted"/>
<reference evidence="2 3" key="1">
    <citation type="journal article" date="2019" name="Microbiol. Resour. Announc.">
        <title>Complete Genome Sequence of Halomonas sulfidaeris Strain Esulfide1 Isolated from a Metal Sulfide Rock at a Depth of 2,200 Meters, Obtained Using Nanopore Sequencing.</title>
        <authorList>
            <person name="Saito M."/>
            <person name="Nishigata A."/>
            <person name="Galipon J."/>
            <person name="Arakawa K."/>
        </authorList>
    </citation>
    <scope>NUCLEOTIDE SEQUENCE [LARGE SCALE GENOMIC DNA]</scope>
    <source>
        <strain evidence="2 3">ATCC BAA-803</strain>
        <plasmid evidence="3">pbaa-803-a dna</plasmid>
    </source>
</reference>
<dbReference type="AlphaFoldDB" id="A0A455UHQ2"/>
<feature type="compositionally biased region" description="Basic and acidic residues" evidence="1">
    <location>
        <begin position="47"/>
        <end position="67"/>
    </location>
</feature>
<feature type="compositionally biased region" description="Polar residues" evidence="1">
    <location>
        <begin position="72"/>
        <end position="82"/>
    </location>
</feature>
<accession>A0A455UHQ2</accession>
<protein>
    <submittedName>
        <fullName evidence="2">Uncharacterized protein</fullName>
    </submittedName>
</protein>
<feature type="region of interest" description="Disordered" evidence="1">
    <location>
        <begin position="47"/>
        <end position="115"/>
    </location>
</feature>
<organism evidence="2 3">
    <name type="scientific">Vreelandella sulfidaeris</name>
    <dbReference type="NCBI Taxonomy" id="115553"/>
    <lineage>
        <taxon>Bacteria</taxon>
        <taxon>Pseudomonadati</taxon>
        <taxon>Pseudomonadota</taxon>
        <taxon>Gammaproteobacteria</taxon>
        <taxon>Oceanospirillales</taxon>
        <taxon>Halomonadaceae</taxon>
        <taxon>Vreelandella</taxon>
    </lineage>
</organism>
<evidence type="ECO:0000313" key="2">
    <source>
        <dbReference type="EMBL" id="BBI65802.1"/>
    </source>
</evidence>
<evidence type="ECO:0000256" key="1">
    <source>
        <dbReference type="SAM" id="MobiDB-lite"/>
    </source>
</evidence>
<sequence>MLYAASNDYQEAVQVQQQAREEYVASRSGSIPTPASPQTISAMRSDANDLRGEVEQRQNADHAEVAGRENAVSGSVGANTSDLGARAATATEVTTPIESVSSLSVDSSERLGDPR</sequence>
<gene>
    <name evidence="2" type="ORF">HSBAA_PA_4050</name>
</gene>
<keyword evidence="2" id="KW-0614">Plasmid</keyword>
<dbReference type="Proteomes" id="UP000320231">
    <property type="component" value="Plasmid pBAA-803-A"/>
</dbReference>
<dbReference type="KEGG" id="hsr:HSBAA_PA_4050"/>
<geneLocation type="plasmid" evidence="3">
    <name>pbaa-803-a dna</name>
</geneLocation>